<dbReference type="PANTHER" id="PTHR24321:SF8">
    <property type="entry name" value="ESTRADIOL 17-BETA-DEHYDROGENASE 8-RELATED"/>
    <property type="match status" value="1"/>
</dbReference>
<organism evidence="3 4">
    <name type="scientific">Scopulibacillus darangshiensis</name>
    <dbReference type="NCBI Taxonomy" id="442528"/>
    <lineage>
        <taxon>Bacteria</taxon>
        <taxon>Bacillati</taxon>
        <taxon>Bacillota</taxon>
        <taxon>Bacilli</taxon>
        <taxon>Bacillales</taxon>
        <taxon>Sporolactobacillaceae</taxon>
        <taxon>Scopulibacillus</taxon>
    </lineage>
</organism>
<dbReference type="PRINTS" id="PR00080">
    <property type="entry name" value="SDRFAMILY"/>
</dbReference>
<evidence type="ECO:0000256" key="2">
    <source>
        <dbReference type="ARBA" id="ARBA00023002"/>
    </source>
</evidence>
<dbReference type="InterPro" id="IPR036291">
    <property type="entry name" value="NAD(P)-bd_dom_sf"/>
</dbReference>
<comment type="caution">
    <text evidence="3">The sequence shown here is derived from an EMBL/GenBank/DDBJ whole genome shotgun (WGS) entry which is preliminary data.</text>
</comment>
<dbReference type="Proteomes" id="UP000295416">
    <property type="component" value="Unassembled WGS sequence"/>
</dbReference>
<dbReference type="SUPFAM" id="SSF51735">
    <property type="entry name" value="NAD(P)-binding Rossmann-fold domains"/>
    <property type="match status" value="1"/>
</dbReference>
<proteinExistence type="inferred from homology"/>
<dbReference type="EMBL" id="SLXK01000009">
    <property type="protein sequence ID" value="TCP29646.1"/>
    <property type="molecule type" value="Genomic_DNA"/>
</dbReference>
<dbReference type="NCBIfam" id="NF005559">
    <property type="entry name" value="PRK07231.1"/>
    <property type="match status" value="1"/>
</dbReference>
<protein>
    <submittedName>
        <fullName evidence="3">NAD(P)-dependent dehydrogenase (Short-subunit alcohol dehydrogenase family)</fullName>
    </submittedName>
</protein>
<reference evidence="3 4" key="1">
    <citation type="submission" date="2019-03" db="EMBL/GenBank/DDBJ databases">
        <title>Genomic Encyclopedia of Type Strains, Phase IV (KMG-IV): sequencing the most valuable type-strain genomes for metagenomic binning, comparative biology and taxonomic classification.</title>
        <authorList>
            <person name="Goeker M."/>
        </authorList>
    </citation>
    <scope>NUCLEOTIDE SEQUENCE [LARGE SCALE GENOMIC DNA]</scope>
    <source>
        <strain evidence="3 4">DSM 19377</strain>
    </source>
</reference>
<dbReference type="Gene3D" id="3.40.50.720">
    <property type="entry name" value="NAD(P)-binding Rossmann-like Domain"/>
    <property type="match status" value="1"/>
</dbReference>
<accession>A0A4V2SN29</accession>
<dbReference type="Pfam" id="PF13561">
    <property type="entry name" value="adh_short_C2"/>
    <property type="match status" value="1"/>
</dbReference>
<dbReference type="RefSeq" id="WP_132745682.1">
    <property type="nucleotide sequence ID" value="NZ_SLXK01000009.1"/>
</dbReference>
<dbReference type="AlphaFoldDB" id="A0A4V2SN29"/>
<dbReference type="GO" id="GO:0016491">
    <property type="term" value="F:oxidoreductase activity"/>
    <property type="evidence" value="ECO:0007669"/>
    <property type="project" value="UniProtKB-KW"/>
</dbReference>
<evidence type="ECO:0000313" key="4">
    <source>
        <dbReference type="Proteomes" id="UP000295416"/>
    </source>
</evidence>
<dbReference type="CDD" id="cd05233">
    <property type="entry name" value="SDR_c"/>
    <property type="match status" value="1"/>
</dbReference>
<dbReference type="InterPro" id="IPR002347">
    <property type="entry name" value="SDR_fam"/>
</dbReference>
<dbReference type="FunFam" id="3.40.50.720:FF:000084">
    <property type="entry name" value="Short-chain dehydrogenase reductase"/>
    <property type="match status" value="1"/>
</dbReference>
<evidence type="ECO:0000256" key="1">
    <source>
        <dbReference type="ARBA" id="ARBA00006484"/>
    </source>
</evidence>
<dbReference type="PANTHER" id="PTHR24321">
    <property type="entry name" value="DEHYDROGENASES, SHORT CHAIN"/>
    <property type="match status" value="1"/>
</dbReference>
<evidence type="ECO:0000313" key="3">
    <source>
        <dbReference type="EMBL" id="TCP29646.1"/>
    </source>
</evidence>
<dbReference type="GO" id="GO:0008206">
    <property type="term" value="P:bile acid metabolic process"/>
    <property type="evidence" value="ECO:0007669"/>
    <property type="project" value="UniProtKB-ARBA"/>
</dbReference>
<dbReference type="PROSITE" id="PS00061">
    <property type="entry name" value="ADH_SHORT"/>
    <property type="match status" value="1"/>
</dbReference>
<comment type="similarity">
    <text evidence="1">Belongs to the short-chain dehydrogenases/reductases (SDR) family.</text>
</comment>
<name>A0A4V2SN29_9BACL</name>
<keyword evidence="4" id="KW-1185">Reference proteome</keyword>
<dbReference type="InterPro" id="IPR020904">
    <property type="entry name" value="Sc_DH/Rdtase_CS"/>
</dbReference>
<dbReference type="PRINTS" id="PR00081">
    <property type="entry name" value="GDHRDH"/>
</dbReference>
<keyword evidence="2" id="KW-0560">Oxidoreductase</keyword>
<gene>
    <name evidence="3" type="ORF">EV207_109100</name>
</gene>
<dbReference type="OrthoDB" id="125587at2"/>
<sequence>MKRLEKQIALVTGGGSGIGKAACKLFASEGAKVAVVDIDFQKASETAEEIHQAGGEACSIKTDVSSKGDVIRMMDRLRETYGDLDILFNNAGTILPGTIEEINENDWDRLININLTSMFLCIKYAIAGLKKTKGKIINMGSMNGLVGQQQNPAYSATKGAIIALTRSLAIDFAPYNVRVNAICPAGVITPLLADWFNRQPDPAQMQRDSDFSHMLGRTASSEEVAQLALYLASSESSFITGQAIPIEGGATLGYGAGPKAEWEAVEDTLLTK</sequence>